<evidence type="ECO:0000313" key="3">
    <source>
        <dbReference type="EMBL" id="SFC80415.1"/>
    </source>
</evidence>
<dbReference type="AlphaFoldDB" id="A0A1I1M5C0"/>
<gene>
    <name evidence="3" type="ORF">SAMN02910406_02418</name>
</gene>
<evidence type="ECO:0000256" key="2">
    <source>
        <dbReference type="SAM" id="SignalP"/>
    </source>
</evidence>
<dbReference type="PROSITE" id="PS51257">
    <property type="entry name" value="PROKAR_LIPOPROTEIN"/>
    <property type="match status" value="1"/>
</dbReference>
<protein>
    <recommendedName>
        <fullName evidence="5">Lipoprotein</fullName>
    </recommendedName>
</protein>
<accession>A0A1I1M5C0</accession>
<organism evidence="3 4">
    <name type="scientific">Ruminococcus albus</name>
    <dbReference type="NCBI Taxonomy" id="1264"/>
    <lineage>
        <taxon>Bacteria</taxon>
        <taxon>Bacillati</taxon>
        <taxon>Bacillota</taxon>
        <taxon>Clostridia</taxon>
        <taxon>Eubacteriales</taxon>
        <taxon>Oscillospiraceae</taxon>
        <taxon>Ruminococcus</taxon>
    </lineage>
</organism>
<dbReference type="OrthoDB" id="1822852at2"/>
<evidence type="ECO:0000313" key="4">
    <source>
        <dbReference type="Proteomes" id="UP000182192"/>
    </source>
</evidence>
<sequence>MKKHLSAVIAAALVLSLSACGTLAPPQRAEMTSTTTTTAETTTAPAEISEPAVSTKPEISEKEKKELENNVFMTEFFNSPITFIDKSDIADQVLKNCSFEHIEQIGNGMDRISLSSESGSGIIDVTCIDMTTSDLDCDLGNMIDSVGDYYYGLTRSSMKGVSDNDFNTNFRMTNTVVSKGKYQQYGLMQRSDGMATQFGYAETYATLANNKLTVVSGQFVSTDMMDRQAFTRLMTSFREKIPF</sequence>
<keyword evidence="2" id="KW-0732">Signal</keyword>
<feature type="region of interest" description="Disordered" evidence="1">
    <location>
        <begin position="26"/>
        <end position="60"/>
    </location>
</feature>
<name>A0A1I1M5C0_RUMAL</name>
<evidence type="ECO:0000256" key="1">
    <source>
        <dbReference type="SAM" id="MobiDB-lite"/>
    </source>
</evidence>
<dbReference type="EMBL" id="FOKQ01000021">
    <property type="protein sequence ID" value="SFC80415.1"/>
    <property type="molecule type" value="Genomic_DNA"/>
</dbReference>
<dbReference type="RefSeq" id="WP_074962073.1">
    <property type="nucleotide sequence ID" value="NZ_FOKQ01000021.1"/>
</dbReference>
<reference evidence="3 4" key="1">
    <citation type="submission" date="2016-10" db="EMBL/GenBank/DDBJ databases">
        <authorList>
            <person name="de Groot N.N."/>
        </authorList>
    </citation>
    <scope>NUCLEOTIDE SEQUENCE [LARGE SCALE GENOMIC DNA]</scope>
    <source>
        <strain evidence="3 4">AR67</strain>
    </source>
</reference>
<feature type="compositionally biased region" description="Low complexity" evidence="1">
    <location>
        <begin position="29"/>
        <end position="52"/>
    </location>
</feature>
<evidence type="ECO:0008006" key="5">
    <source>
        <dbReference type="Google" id="ProtNLM"/>
    </source>
</evidence>
<dbReference type="Proteomes" id="UP000182192">
    <property type="component" value="Unassembled WGS sequence"/>
</dbReference>
<proteinExistence type="predicted"/>
<feature type="signal peptide" evidence="2">
    <location>
        <begin position="1"/>
        <end position="24"/>
    </location>
</feature>
<feature type="chain" id="PRO_5010162259" description="Lipoprotein" evidence="2">
    <location>
        <begin position="25"/>
        <end position="243"/>
    </location>
</feature>